<sequence>MLGTKCAEYLLQILELALAVAQASEGKEKAISLRQASVKLDTLKLLIRLCKNCKCVSNSAYLQMESQLQEVGRMLGGWSKSVS</sequence>
<dbReference type="EMBL" id="PCSZ01000033">
    <property type="protein sequence ID" value="PIP60772.1"/>
    <property type="molecule type" value="Genomic_DNA"/>
</dbReference>
<name>A0A2H0BSX9_9BACT</name>
<evidence type="ECO:0000313" key="2">
    <source>
        <dbReference type="EMBL" id="PIP60772.1"/>
    </source>
</evidence>
<organism evidence="2 3">
    <name type="scientific">Candidatus Uhrbacteria bacterium CG22_combo_CG10-13_8_21_14_all_47_17</name>
    <dbReference type="NCBI Taxonomy" id="1975041"/>
    <lineage>
        <taxon>Bacteria</taxon>
        <taxon>Candidatus Uhriibacteriota</taxon>
    </lineage>
</organism>
<comment type="caution">
    <text evidence="2">The sequence shown here is derived from an EMBL/GenBank/DDBJ whole genome shotgun (WGS) entry which is preliminary data.</text>
</comment>
<proteinExistence type="predicted"/>
<gene>
    <name evidence="2" type="ORF">COX00_01500</name>
</gene>
<protein>
    <recommendedName>
        <fullName evidence="1">bAvd-like domain-containing protein</fullName>
    </recommendedName>
</protein>
<dbReference type="InterPro" id="IPR055360">
    <property type="entry name" value="bAvd"/>
</dbReference>
<dbReference type="CDD" id="cd16376">
    <property type="entry name" value="Avd_like"/>
    <property type="match status" value="1"/>
</dbReference>
<evidence type="ECO:0000313" key="3">
    <source>
        <dbReference type="Proteomes" id="UP000231581"/>
    </source>
</evidence>
<dbReference type="Pfam" id="PF22296">
    <property type="entry name" value="bAvd"/>
    <property type="match status" value="1"/>
</dbReference>
<dbReference type="Gene3D" id="1.20.1440.60">
    <property type="entry name" value="23S rRNA-intervening sequence"/>
    <property type="match status" value="1"/>
</dbReference>
<dbReference type="InterPro" id="IPR036583">
    <property type="entry name" value="23S_rRNA_IVS_sf"/>
</dbReference>
<evidence type="ECO:0000259" key="1">
    <source>
        <dbReference type="Pfam" id="PF22296"/>
    </source>
</evidence>
<reference evidence="2 3" key="1">
    <citation type="submission" date="2017-09" db="EMBL/GenBank/DDBJ databases">
        <title>Depth-based differentiation of microbial function through sediment-hosted aquifers and enrichment of novel symbionts in the deep terrestrial subsurface.</title>
        <authorList>
            <person name="Probst A.J."/>
            <person name="Ladd B."/>
            <person name="Jarett J.K."/>
            <person name="Geller-Mcgrath D.E."/>
            <person name="Sieber C.M."/>
            <person name="Emerson J.B."/>
            <person name="Anantharaman K."/>
            <person name="Thomas B.C."/>
            <person name="Malmstrom R."/>
            <person name="Stieglmeier M."/>
            <person name="Klingl A."/>
            <person name="Woyke T."/>
            <person name="Ryan C.M."/>
            <person name="Banfield J.F."/>
        </authorList>
    </citation>
    <scope>NUCLEOTIDE SEQUENCE [LARGE SCALE GENOMIC DNA]</scope>
    <source>
        <strain evidence="2">CG22_combo_CG10-13_8_21_14_all_47_17</strain>
    </source>
</reference>
<dbReference type="AlphaFoldDB" id="A0A2H0BSX9"/>
<accession>A0A2H0BSX9</accession>
<dbReference type="Proteomes" id="UP000231581">
    <property type="component" value="Unassembled WGS sequence"/>
</dbReference>
<feature type="domain" description="bAvd-like" evidence="1">
    <location>
        <begin position="6"/>
        <end position="82"/>
    </location>
</feature>